<dbReference type="InterPro" id="IPR001747">
    <property type="entry name" value="Vitellogenin_N"/>
</dbReference>
<evidence type="ECO:0000313" key="3">
    <source>
        <dbReference type="Proteomes" id="UP001160148"/>
    </source>
</evidence>
<evidence type="ECO:0000313" key="2">
    <source>
        <dbReference type="EMBL" id="CAI6356171.1"/>
    </source>
</evidence>
<accession>A0AAV0WKX8</accession>
<dbReference type="EMBL" id="CARXXK010000002">
    <property type="protein sequence ID" value="CAI6356171.1"/>
    <property type="molecule type" value="Genomic_DNA"/>
</dbReference>
<dbReference type="AlphaFoldDB" id="A0AAV0WKX8"/>
<gene>
    <name evidence="2" type="ORF">MEUPH1_LOCUS11930</name>
</gene>
<comment type="caution">
    <text evidence="2">The sequence shown here is derived from an EMBL/GenBank/DDBJ whole genome shotgun (WGS) entry which is preliminary data.</text>
</comment>
<dbReference type="InterPro" id="IPR011030">
    <property type="entry name" value="Lipovitellin_superhlx_dom"/>
</dbReference>
<dbReference type="Proteomes" id="UP001160148">
    <property type="component" value="Unassembled WGS sequence"/>
</dbReference>
<dbReference type="InterPro" id="IPR050733">
    <property type="entry name" value="Vitellogenin/Apolipophorin"/>
</dbReference>
<dbReference type="Pfam" id="PF01347">
    <property type="entry name" value="Vitellogenin_N"/>
    <property type="match status" value="1"/>
</dbReference>
<dbReference type="PANTHER" id="PTHR23345">
    <property type="entry name" value="VITELLOGENIN-RELATED"/>
    <property type="match status" value="1"/>
</dbReference>
<proteinExistence type="predicted"/>
<evidence type="ECO:0000259" key="1">
    <source>
        <dbReference type="Pfam" id="PF01347"/>
    </source>
</evidence>
<dbReference type="PANTHER" id="PTHR23345:SF33">
    <property type="entry name" value="CROSSVEINLESS D"/>
    <property type="match status" value="1"/>
</dbReference>
<dbReference type="GO" id="GO:0005319">
    <property type="term" value="F:lipid transporter activity"/>
    <property type="evidence" value="ECO:0007669"/>
    <property type="project" value="InterPro"/>
</dbReference>
<dbReference type="Gene3D" id="1.25.10.20">
    <property type="entry name" value="Vitellinogen, superhelical"/>
    <property type="match status" value="1"/>
</dbReference>
<protein>
    <recommendedName>
        <fullName evidence="1">Vitellogenin domain-containing protein</fullName>
    </recommendedName>
</protein>
<keyword evidence="3" id="KW-1185">Reference proteome</keyword>
<dbReference type="SUPFAM" id="SSF48431">
    <property type="entry name" value="Lipovitellin-phosvitin complex, superhelical domain"/>
    <property type="match status" value="1"/>
</dbReference>
<reference evidence="2 3" key="1">
    <citation type="submission" date="2023-01" db="EMBL/GenBank/DDBJ databases">
        <authorList>
            <person name="Whitehead M."/>
        </authorList>
    </citation>
    <scope>NUCLEOTIDE SEQUENCE [LARGE SCALE GENOMIC DNA]</scope>
</reference>
<name>A0AAV0WKX8_9HEMI</name>
<feature type="domain" description="Vitellogenin" evidence="1">
    <location>
        <begin position="99"/>
        <end position="161"/>
    </location>
</feature>
<sequence>MGFKPSNKSLLLEEILDALGQLTESLSWEIGTTNLDNQTEFRALELLWWLDTSNYWTTLYDTINIGTSYSQETIQHFFWDLTHLISRYLGLEISHYTAHPEKVAEVFWPILTNHSEPIEIRTSALNMLMMSQPTVSRFLTLYWFMQAEPSQQMYNFYYTTINSMANSKYPCYDKYRKIAAQIVRFVQHKWHHWSTGNYLLDYEEPMRGYGGIVQAILMANQRTGFPSVLRLTLVRQVV</sequence>
<organism evidence="2 3">
    <name type="scientific">Macrosiphum euphorbiae</name>
    <name type="common">potato aphid</name>
    <dbReference type="NCBI Taxonomy" id="13131"/>
    <lineage>
        <taxon>Eukaryota</taxon>
        <taxon>Metazoa</taxon>
        <taxon>Ecdysozoa</taxon>
        <taxon>Arthropoda</taxon>
        <taxon>Hexapoda</taxon>
        <taxon>Insecta</taxon>
        <taxon>Pterygota</taxon>
        <taxon>Neoptera</taxon>
        <taxon>Paraneoptera</taxon>
        <taxon>Hemiptera</taxon>
        <taxon>Sternorrhyncha</taxon>
        <taxon>Aphidomorpha</taxon>
        <taxon>Aphidoidea</taxon>
        <taxon>Aphididae</taxon>
        <taxon>Macrosiphini</taxon>
        <taxon>Macrosiphum</taxon>
    </lineage>
</organism>